<keyword evidence="1" id="KW-0812">Transmembrane</keyword>
<proteinExistence type="predicted"/>
<evidence type="ECO:0000313" key="2">
    <source>
        <dbReference type="EMBL" id="BDP44348.1"/>
    </source>
</evidence>
<keyword evidence="1" id="KW-1133">Transmembrane helix</keyword>
<keyword evidence="3" id="KW-1185">Reference proteome</keyword>
<keyword evidence="1" id="KW-0472">Membrane</keyword>
<evidence type="ECO:0000256" key="1">
    <source>
        <dbReference type="SAM" id="Phobius"/>
    </source>
</evidence>
<accession>A0ABM8AKK0</accession>
<feature type="transmembrane region" description="Helical" evidence="1">
    <location>
        <begin position="391"/>
        <end position="415"/>
    </location>
</feature>
<name>A0ABM8AKK0_9DEIO</name>
<feature type="transmembrane region" description="Helical" evidence="1">
    <location>
        <begin position="333"/>
        <end position="354"/>
    </location>
</feature>
<organism evidence="2 3">
    <name type="scientific">Deinococcus aetherius</name>
    <dbReference type="NCBI Taxonomy" id="200252"/>
    <lineage>
        <taxon>Bacteria</taxon>
        <taxon>Thermotogati</taxon>
        <taxon>Deinococcota</taxon>
        <taxon>Deinococci</taxon>
        <taxon>Deinococcales</taxon>
        <taxon>Deinococcaceae</taxon>
        <taxon>Deinococcus</taxon>
    </lineage>
</organism>
<gene>
    <name evidence="2" type="ORF">DAETH_43170</name>
</gene>
<feature type="transmembrane region" description="Helical" evidence="1">
    <location>
        <begin position="245"/>
        <end position="273"/>
    </location>
</feature>
<feature type="transmembrane region" description="Helical" evidence="1">
    <location>
        <begin position="427"/>
        <end position="445"/>
    </location>
</feature>
<protein>
    <recommendedName>
        <fullName evidence="4">Glycosyltransferase RgtA/B/C/D-like domain-containing protein</fullName>
    </recommendedName>
</protein>
<feature type="transmembrane region" description="Helical" evidence="1">
    <location>
        <begin position="285"/>
        <end position="303"/>
    </location>
</feature>
<evidence type="ECO:0008006" key="4">
    <source>
        <dbReference type="Google" id="ProtNLM"/>
    </source>
</evidence>
<keyword evidence="2" id="KW-0614">Plasmid</keyword>
<feature type="transmembrane region" description="Helical" evidence="1">
    <location>
        <begin position="62"/>
        <end position="84"/>
    </location>
</feature>
<feature type="transmembrane region" description="Helical" evidence="1">
    <location>
        <begin position="192"/>
        <end position="211"/>
    </location>
</feature>
<feature type="transmembrane region" description="Helical" evidence="1">
    <location>
        <begin position="366"/>
        <end position="385"/>
    </location>
</feature>
<evidence type="ECO:0000313" key="3">
    <source>
        <dbReference type="Proteomes" id="UP001064971"/>
    </source>
</evidence>
<sequence>MAVTWGLLALVFGLRWLALSHIDLDRLSDYGLTTALPRAYFAALIVLAGSFYWQLTRARVSTWLLAIHVLSLIVMLHGLTAFLYDEPRFAWTYKHVGVVGYILEHGTVDPGIDAYHNWPGFFALAAAFTAALGLPSPLPFAGYAQLAFNLLYLPALLLLFRSLTPDARTVWHATWLFYATSWVSQDYFAPQALAYFFHLIILAVCLTWLSGVRTRPPPPGGEGGSVRAGALAVYRRVRPDLPGTLAVLLLFAAVACSHQLTPFMTVAAVSALVLARVCRVRTLPLWMLALTVLWNVTMASTYLSGHNQWYAGLGALLANLSKNVPDAQNLSTAHAFVVGVTRVMTLGMWGLAALGAWRMWRAGARFLAPGLLALAPFPLLALQAYGGEMLLRIYFFALPFMAFLVAHALLCPAGPGSPARLPRFTPLPWLVSALLLGAMTVAYFGNESTNHIHRDEVQAARWLYGHAPPGSAILTVSTNNFPVKISGNYNEFTHLSLTDDQGVQLSTLDFDHILSYSTRQKLPALYIVLSEGQRTYVNLYKKLHPGSYDGFQRSVARSPEFRRVYASTHVTIYASTLNPFRR</sequence>
<geneLocation type="plasmid" evidence="2 3">
    <name>pDAETH-2</name>
</geneLocation>
<reference evidence="2" key="1">
    <citation type="submission" date="2022-07" db="EMBL/GenBank/DDBJ databases">
        <title>Complete Genome Sequence of the Radioresistant Bacterium Deinococcus aetherius ST0316, Isolated from the Air Dust collected in Lower Stratosphere above Japan.</title>
        <authorList>
            <person name="Satoh K."/>
            <person name="Hagiwara K."/>
            <person name="Katsumata K."/>
            <person name="Kubo A."/>
            <person name="Yokobori S."/>
            <person name="Yamagishi A."/>
            <person name="Oono Y."/>
            <person name="Narumi I."/>
        </authorList>
    </citation>
    <scope>NUCLEOTIDE SEQUENCE</scope>
    <source>
        <strain evidence="2">ST0316</strain>
        <plasmid evidence="2">pDAETH-2</plasmid>
    </source>
</reference>
<dbReference type="Proteomes" id="UP001064971">
    <property type="component" value="Plasmid pDAETH-2"/>
</dbReference>
<feature type="transmembrane region" description="Helical" evidence="1">
    <location>
        <begin position="36"/>
        <end position="55"/>
    </location>
</feature>
<dbReference type="EMBL" id="AP026562">
    <property type="protein sequence ID" value="BDP44348.1"/>
    <property type="molecule type" value="Genomic_DNA"/>
</dbReference>